<gene>
    <name evidence="11" type="ORF">MEUPH1_LOCUS12109</name>
</gene>
<dbReference type="InterPro" id="IPR027806">
    <property type="entry name" value="HARBI1_dom"/>
</dbReference>
<dbReference type="GO" id="GO:0005634">
    <property type="term" value="C:nucleus"/>
    <property type="evidence" value="ECO:0007669"/>
    <property type="project" value="UniProtKB-SubCell"/>
</dbReference>
<dbReference type="EMBL" id="CARXXK010000002">
    <property type="protein sequence ID" value="CAI6356372.1"/>
    <property type="molecule type" value="Genomic_DNA"/>
</dbReference>
<dbReference type="GO" id="GO:0016787">
    <property type="term" value="F:hydrolase activity"/>
    <property type="evidence" value="ECO:0007669"/>
    <property type="project" value="UniProtKB-KW"/>
</dbReference>
<feature type="compositionally biased region" description="Basic and acidic residues" evidence="8">
    <location>
        <begin position="130"/>
        <end position="143"/>
    </location>
</feature>
<organism evidence="11 12">
    <name type="scientific">Macrosiphum euphorbiae</name>
    <name type="common">potato aphid</name>
    <dbReference type="NCBI Taxonomy" id="13131"/>
    <lineage>
        <taxon>Eukaryota</taxon>
        <taxon>Metazoa</taxon>
        <taxon>Ecdysozoa</taxon>
        <taxon>Arthropoda</taxon>
        <taxon>Hexapoda</taxon>
        <taxon>Insecta</taxon>
        <taxon>Pterygota</taxon>
        <taxon>Neoptera</taxon>
        <taxon>Paraneoptera</taxon>
        <taxon>Hemiptera</taxon>
        <taxon>Sternorrhyncha</taxon>
        <taxon>Aphidomorpha</taxon>
        <taxon>Aphidoidea</taxon>
        <taxon>Aphididae</taxon>
        <taxon>Macrosiphini</taxon>
        <taxon>Macrosiphum</taxon>
    </lineage>
</organism>
<dbReference type="Pfam" id="PF16064">
    <property type="entry name" value="DUF4806"/>
    <property type="match status" value="1"/>
</dbReference>
<comment type="caution">
    <text evidence="11">The sequence shown here is derived from an EMBL/GenBank/DDBJ whole genome shotgun (WGS) entry which is preliminary data.</text>
</comment>
<reference evidence="11 12" key="1">
    <citation type="submission" date="2023-01" db="EMBL/GenBank/DDBJ databases">
        <authorList>
            <person name="Whitehead M."/>
        </authorList>
    </citation>
    <scope>NUCLEOTIDE SEQUENCE [LARGE SCALE GENOMIC DNA]</scope>
</reference>
<evidence type="ECO:0000256" key="3">
    <source>
        <dbReference type="ARBA" id="ARBA00006958"/>
    </source>
</evidence>
<dbReference type="AlphaFoldDB" id="A0AAV0WL99"/>
<accession>A0AAV0WL99</accession>
<feature type="domain" description="DDE Tnp4" evidence="9">
    <location>
        <begin position="423"/>
        <end position="577"/>
    </location>
</feature>
<dbReference type="GO" id="GO:0004518">
    <property type="term" value="F:nuclease activity"/>
    <property type="evidence" value="ECO:0007669"/>
    <property type="project" value="UniProtKB-KW"/>
</dbReference>
<comment type="cofactor">
    <cofactor evidence="1">
        <name>a divalent metal cation</name>
        <dbReference type="ChEBI" id="CHEBI:60240"/>
    </cofactor>
</comment>
<dbReference type="Proteomes" id="UP001160148">
    <property type="component" value="Unassembled WGS sequence"/>
</dbReference>
<comment type="subcellular location">
    <subcellularLocation>
        <location evidence="2">Nucleus</location>
    </subcellularLocation>
</comment>
<evidence type="ECO:0000256" key="5">
    <source>
        <dbReference type="ARBA" id="ARBA00022723"/>
    </source>
</evidence>
<evidence type="ECO:0000256" key="8">
    <source>
        <dbReference type="SAM" id="MobiDB-lite"/>
    </source>
</evidence>
<dbReference type="InterPro" id="IPR032071">
    <property type="entry name" value="DUF4806"/>
</dbReference>
<comment type="similarity">
    <text evidence="3">Belongs to the HARBI1 family.</text>
</comment>
<feature type="domain" description="DUF4806" evidence="10">
    <location>
        <begin position="294"/>
        <end position="376"/>
    </location>
</feature>
<protein>
    <recommendedName>
        <fullName evidence="13">DDE Tnp4 domain-containing protein</fullName>
    </recommendedName>
</protein>
<evidence type="ECO:0008006" key="13">
    <source>
        <dbReference type="Google" id="ProtNLM"/>
    </source>
</evidence>
<evidence type="ECO:0000256" key="6">
    <source>
        <dbReference type="ARBA" id="ARBA00022801"/>
    </source>
</evidence>
<feature type="region of interest" description="Disordered" evidence="8">
    <location>
        <begin position="98"/>
        <end position="149"/>
    </location>
</feature>
<dbReference type="PANTHER" id="PTHR22930">
    <property type="match status" value="1"/>
</dbReference>
<keyword evidence="4" id="KW-0540">Nuclease</keyword>
<keyword evidence="12" id="KW-1185">Reference proteome</keyword>
<keyword evidence="5" id="KW-0479">Metal-binding</keyword>
<dbReference type="GO" id="GO:0046872">
    <property type="term" value="F:metal ion binding"/>
    <property type="evidence" value="ECO:0007669"/>
    <property type="project" value="UniProtKB-KW"/>
</dbReference>
<dbReference type="InterPro" id="IPR045249">
    <property type="entry name" value="HARBI1-like"/>
</dbReference>
<keyword evidence="6" id="KW-0378">Hydrolase</keyword>
<evidence type="ECO:0000256" key="2">
    <source>
        <dbReference type="ARBA" id="ARBA00004123"/>
    </source>
</evidence>
<proteinExistence type="inferred from homology"/>
<sequence length="584" mass="67236">MWTLIHLYEENGDTSPDLIPNEWMLNDYSCWYPKDFKLSTIKAYAKRKENPCQDQWETCKIEVIEKNIDNYEYGIKLIYKVNKHLNNNSLDHSLNLHSEVEERGRGQRTKQKKNRQESKQNMSIFDIDDDHSNSDEVDNHDTDDFGGETSVKRSNLVMYPEFPKKQKVTHRNEKVYSNNAPSGSRYQDNTSITPSITDRTVPAVSMVTDVFCECKLSKKVPHSCTFGTPNQTNVSLLEAIGHQLCRLSADILKIKNHTNYIKQDLTSFIDNDESSRNNNQRPEKVQFENNILSSFPLNNENELLSIEKNLLSEDLGYTNKLVTAFIFASEGKTITKVTNSILRTVISDDLAKQYSWKGQKNKNSFKDLTISKIIIDAVLKKFPNMQDSKQEIKRSIMTWLAQAPTRIIRFAQTTTYPGVLGCIDCTHIAIFPPNEREEAYKNFKGFHSLNVQMVCDSEMRILNVLAFPGSVHDQFIFTSSALSTEMERLHTNRIGQFYLLGDSGYASEPYMLIPILHANEGSPEYRYTKNHCLVRNSIERVFGVLKGRWRCLKKDRVLHYKPQKAGVIINCCAILHNMAIQEYT</sequence>
<evidence type="ECO:0000313" key="11">
    <source>
        <dbReference type="EMBL" id="CAI6356372.1"/>
    </source>
</evidence>
<evidence type="ECO:0000313" key="12">
    <source>
        <dbReference type="Proteomes" id="UP001160148"/>
    </source>
</evidence>
<evidence type="ECO:0000256" key="7">
    <source>
        <dbReference type="ARBA" id="ARBA00023242"/>
    </source>
</evidence>
<evidence type="ECO:0000256" key="1">
    <source>
        <dbReference type="ARBA" id="ARBA00001968"/>
    </source>
</evidence>
<name>A0AAV0WL99_9HEMI</name>
<evidence type="ECO:0000256" key="4">
    <source>
        <dbReference type="ARBA" id="ARBA00022722"/>
    </source>
</evidence>
<dbReference type="Pfam" id="PF13359">
    <property type="entry name" value="DDE_Tnp_4"/>
    <property type="match status" value="1"/>
</dbReference>
<keyword evidence="7" id="KW-0539">Nucleus</keyword>
<evidence type="ECO:0000259" key="10">
    <source>
        <dbReference type="Pfam" id="PF16064"/>
    </source>
</evidence>
<evidence type="ECO:0000259" key="9">
    <source>
        <dbReference type="Pfam" id="PF13359"/>
    </source>
</evidence>